<keyword evidence="1" id="KW-0235">DNA replication</keyword>
<dbReference type="AlphaFoldDB" id="A0A6C0BEU6"/>
<evidence type="ECO:0000313" key="3">
    <source>
        <dbReference type="EMBL" id="QHS90666.1"/>
    </source>
</evidence>
<dbReference type="GO" id="GO:0006260">
    <property type="term" value="P:DNA replication"/>
    <property type="evidence" value="ECO:0007669"/>
    <property type="project" value="UniProtKB-KW"/>
</dbReference>
<accession>A0A6C0BEU6</accession>
<name>A0A6C0BEU6_9ZZZZ</name>
<reference evidence="3" key="1">
    <citation type="journal article" date="2020" name="Nature">
        <title>Giant virus diversity and host interactions through global metagenomics.</title>
        <authorList>
            <person name="Schulz F."/>
            <person name="Roux S."/>
            <person name="Paez-Espino D."/>
            <person name="Jungbluth S."/>
            <person name="Walsh D.A."/>
            <person name="Denef V.J."/>
            <person name="McMahon K.D."/>
            <person name="Konstantinidis K.T."/>
            <person name="Eloe-Fadrosh E.A."/>
            <person name="Kyrpides N.C."/>
            <person name="Woyke T."/>
        </authorList>
    </citation>
    <scope>NUCLEOTIDE SEQUENCE</scope>
    <source>
        <strain evidence="3">GVMAG-M-3300010354-11</strain>
    </source>
</reference>
<protein>
    <recommendedName>
        <fullName evidence="2">ATPase AAA-type core domain-containing protein</fullName>
    </recommendedName>
</protein>
<dbReference type="InterPro" id="IPR027417">
    <property type="entry name" value="P-loop_NTPase"/>
</dbReference>
<dbReference type="PANTHER" id="PTHR23389:SF6">
    <property type="entry name" value="REPLICATION FACTOR C SUBUNIT 1"/>
    <property type="match status" value="1"/>
</dbReference>
<feature type="domain" description="ATPase AAA-type core" evidence="2">
    <location>
        <begin position="35"/>
        <end position="127"/>
    </location>
</feature>
<proteinExistence type="predicted"/>
<organism evidence="3">
    <name type="scientific">viral metagenome</name>
    <dbReference type="NCBI Taxonomy" id="1070528"/>
    <lineage>
        <taxon>unclassified sequences</taxon>
        <taxon>metagenomes</taxon>
        <taxon>organismal metagenomes</taxon>
    </lineage>
</organism>
<dbReference type="GO" id="GO:0005634">
    <property type="term" value="C:nucleus"/>
    <property type="evidence" value="ECO:0007669"/>
    <property type="project" value="TreeGrafter"/>
</dbReference>
<dbReference type="InterPro" id="IPR003959">
    <property type="entry name" value="ATPase_AAA_core"/>
</dbReference>
<dbReference type="Gene3D" id="3.40.50.300">
    <property type="entry name" value="P-loop containing nucleotide triphosphate hydrolases"/>
    <property type="match status" value="1"/>
</dbReference>
<sequence length="386" mass="44722">MDILLKYRPSSLNEFVGNKSQIQKLKNAHMQKKHVMLLGPPGCGKTLLIDLFCSEKNSNVLDVHKDNICQISPFLNNKTIQSFFDDRSKIIVFDNVDVLIANDKLTCSFLTEITKQTGCLVVCSCNSNEEKKLTDLKKHVEVIKLEFPLPSNTFAYIIQILDKENIEYDPEDVLELCKKYKGNIRETFNQLLHGSRNHHSSSFKNLNSVETVSKLLACNIDAVDIKYIINADANVTSCMVFENVPEEIHYNRSPKDMKLAISLYREIANKYLESTILEDYMCKNHEWSMWDMVYTIRFGGTNLILNKNLRIDVPKEYIIRCSQLLSKTSHKQIMNKKIRSFSEGISMDNKLLLANIVTKKSNEKEWKKRLNKEQCNFINTYTKYFL</sequence>
<dbReference type="EMBL" id="MN739142">
    <property type="protein sequence ID" value="QHS90666.1"/>
    <property type="molecule type" value="Genomic_DNA"/>
</dbReference>
<evidence type="ECO:0000256" key="1">
    <source>
        <dbReference type="ARBA" id="ARBA00022705"/>
    </source>
</evidence>
<dbReference type="GO" id="GO:0016887">
    <property type="term" value="F:ATP hydrolysis activity"/>
    <property type="evidence" value="ECO:0007669"/>
    <property type="project" value="InterPro"/>
</dbReference>
<dbReference type="GO" id="GO:0005524">
    <property type="term" value="F:ATP binding"/>
    <property type="evidence" value="ECO:0007669"/>
    <property type="project" value="InterPro"/>
</dbReference>
<dbReference type="PANTHER" id="PTHR23389">
    <property type="entry name" value="CHROMOSOME TRANSMISSION FIDELITY FACTOR 18"/>
    <property type="match status" value="1"/>
</dbReference>
<dbReference type="Pfam" id="PF00004">
    <property type="entry name" value="AAA"/>
    <property type="match status" value="1"/>
</dbReference>
<evidence type="ECO:0000259" key="2">
    <source>
        <dbReference type="Pfam" id="PF00004"/>
    </source>
</evidence>
<dbReference type="SUPFAM" id="SSF52540">
    <property type="entry name" value="P-loop containing nucleoside triphosphate hydrolases"/>
    <property type="match status" value="1"/>
</dbReference>
<dbReference type="GO" id="GO:0003677">
    <property type="term" value="F:DNA binding"/>
    <property type="evidence" value="ECO:0007669"/>
    <property type="project" value="TreeGrafter"/>
</dbReference>